<protein>
    <submittedName>
        <fullName evidence="1">Uncharacterized protein</fullName>
    </submittedName>
</protein>
<dbReference type="EMBL" id="JACGCM010002891">
    <property type="protein sequence ID" value="KAF6134102.1"/>
    <property type="molecule type" value="Genomic_DNA"/>
</dbReference>
<dbReference type="GO" id="GO:0006121">
    <property type="term" value="P:mitochondrial electron transport, succinate to ubiquinone"/>
    <property type="evidence" value="ECO:0007669"/>
    <property type="project" value="TreeGrafter"/>
</dbReference>
<organism evidence="1 2">
    <name type="scientific">Kingdonia uniflora</name>
    <dbReference type="NCBI Taxonomy" id="39325"/>
    <lineage>
        <taxon>Eukaryota</taxon>
        <taxon>Viridiplantae</taxon>
        <taxon>Streptophyta</taxon>
        <taxon>Embryophyta</taxon>
        <taxon>Tracheophyta</taxon>
        <taxon>Spermatophyta</taxon>
        <taxon>Magnoliopsida</taxon>
        <taxon>Ranunculales</taxon>
        <taxon>Circaeasteraceae</taxon>
        <taxon>Kingdonia</taxon>
    </lineage>
</organism>
<sequence length="73" mass="7773">MVAGEATCASVYGANRLGANSLLDIVVFGRACANRVAEIHKPGEKKKPLENDAGEKTIAWLDILRYSNGSLPT</sequence>
<dbReference type="GO" id="GO:0050660">
    <property type="term" value="F:flavin adenine dinucleotide binding"/>
    <property type="evidence" value="ECO:0007669"/>
    <property type="project" value="TreeGrafter"/>
</dbReference>
<dbReference type="InterPro" id="IPR036188">
    <property type="entry name" value="FAD/NAD-bd_sf"/>
</dbReference>
<dbReference type="Proteomes" id="UP000541444">
    <property type="component" value="Unassembled WGS sequence"/>
</dbReference>
<dbReference type="GO" id="GO:0005739">
    <property type="term" value="C:mitochondrion"/>
    <property type="evidence" value="ECO:0007669"/>
    <property type="project" value="GOC"/>
</dbReference>
<name>A0A7J7KUV5_9MAGN</name>
<dbReference type="PANTHER" id="PTHR11632:SF51">
    <property type="entry name" value="SUCCINATE DEHYDROGENASE [UBIQUINONE] FLAVOPROTEIN SUBUNIT, MITOCHONDRIAL"/>
    <property type="match status" value="1"/>
</dbReference>
<proteinExistence type="predicted"/>
<comment type="caution">
    <text evidence="1">The sequence shown here is derived from an EMBL/GenBank/DDBJ whole genome shotgun (WGS) entry which is preliminary data.</text>
</comment>
<evidence type="ECO:0000313" key="2">
    <source>
        <dbReference type="Proteomes" id="UP000541444"/>
    </source>
</evidence>
<dbReference type="AlphaFoldDB" id="A0A7J7KUV5"/>
<dbReference type="OrthoDB" id="71672at2759"/>
<reference evidence="1 2" key="1">
    <citation type="journal article" date="2020" name="IScience">
        <title>Genome Sequencing of the Endangered Kingdonia uniflora (Circaeasteraceae, Ranunculales) Reveals Potential Mechanisms of Evolutionary Specialization.</title>
        <authorList>
            <person name="Sun Y."/>
            <person name="Deng T."/>
            <person name="Zhang A."/>
            <person name="Moore M.J."/>
            <person name="Landis J.B."/>
            <person name="Lin N."/>
            <person name="Zhang H."/>
            <person name="Zhang X."/>
            <person name="Huang J."/>
            <person name="Zhang X."/>
            <person name="Sun H."/>
            <person name="Wang H."/>
        </authorList>
    </citation>
    <scope>NUCLEOTIDE SEQUENCE [LARGE SCALE GENOMIC DNA]</scope>
    <source>
        <strain evidence="1">TB1705</strain>
        <tissue evidence="1">Leaf</tissue>
    </source>
</reference>
<dbReference type="GO" id="GO:0009055">
    <property type="term" value="F:electron transfer activity"/>
    <property type="evidence" value="ECO:0007669"/>
    <property type="project" value="TreeGrafter"/>
</dbReference>
<keyword evidence="2" id="KW-1185">Reference proteome</keyword>
<dbReference type="Gene3D" id="3.50.50.60">
    <property type="entry name" value="FAD/NAD(P)-binding domain"/>
    <property type="match status" value="1"/>
</dbReference>
<evidence type="ECO:0000313" key="1">
    <source>
        <dbReference type="EMBL" id="KAF6134102.1"/>
    </source>
</evidence>
<gene>
    <name evidence="1" type="ORF">GIB67_035656</name>
</gene>
<accession>A0A7J7KUV5</accession>
<dbReference type="GO" id="GO:0008177">
    <property type="term" value="F:succinate dehydrogenase (quinone) activity"/>
    <property type="evidence" value="ECO:0007669"/>
    <property type="project" value="TreeGrafter"/>
</dbReference>
<dbReference type="InterPro" id="IPR030664">
    <property type="entry name" value="SdhA/FrdA/AprA"/>
</dbReference>
<dbReference type="PANTHER" id="PTHR11632">
    <property type="entry name" value="SUCCINATE DEHYDROGENASE 2 FLAVOPROTEIN SUBUNIT"/>
    <property type="match status" value="1"/>
</dbReference>